<evidence type="ECO:0000256" key="1">
    <source>
        <dbReference type="SAM" id="MobiDB-lite"/>
    </source>
</evidence>
<feature type="chain" id="PRO_5034052094" evidence="2">
    <location>
        <begin position="19"/>
        <end position="106"/>
    </location>
</feature>
<sequence length="106" mass="11273">MALLIAIASLIIFLLSNTSNKRYLLTTSSPPPSNRPNAQPTTSFSCLISLLAHSPNPFPAHPVAPSSRGRLFSQHHGSVTARPDSSTCCSTAKISLRDSLLMNSAL</sequence>
<protein>
    <submittedName>
        <fullName evidence="3">(northern house mosquito) hypothetical protein</fullName>
    </submittedName>
</protein>
<proteinExistence type="predicted"/>
<organism evidence="3">
    <name type="scientific">Culex pipiens</name>
    <name type="common">House mosquito</name>
    <dbReference type="NCBI Taxonomy" id="7175"/>
    <lineage>
        <taxon>Eukaryota</taxon>
        <taxon>Metazoa</taxon>
        <taxon>Ecdysozoa</taxon>
        <taxon>Arthropoda</taxon>
        <taxon>Hexapoda</taxon>
        <taxon>Insecta</taxon>
        <taxon>Pterygota</taxon>
        <taxon>Neoptera</taxon>
        <taxon>Endopterygota</taxon>
        <taxon>Diptera</taxon>
        <taxon>Nematocera</taxon>
        <taxon>Culicoidea</taxon>
        <taxon>Culicidae</taxon>
        <taxon>Culicinae</taxon>
        <taxon>Culicini</taxon>
        <taxon>Culex</taxon>
        <taxon>Culex</taxon>
    </lineage>
</organism>
<dbReference type="AlphaFoldDB" id="A0A8D8G4E2"/>
<evidence type="ECO:0000256" key="2">
    <source>
        <dbReference type="SAM" id="SignalP"/>
    </source>
</evidence>
<evidence type="ECO:0000313" key="3">
    <source>
        <dbReference type="EMBL" id="CAG6494456.1"/>
    </source>
</evidence>
<name>A0A8D8G4E2_CULPI</name>
<feature type="region of interest" description="Disordered" evidence="1">
    <location>
        <begin position="63"/>
        <end position="86"/>
    </location>
</feature>
<dbReference type="EMBL" id="HBUE01125265">
    <property type="protein sequence ID" value="CAG6494456.1"/>
    <property type="molecule type" value="Transcribed_RNA"/>
</dbReference>
<accession>A0A8D8G4E2</accession>
<reference evidence="3" key="1">
    <citation type="submission" date="2021-05" db="EMBL/GenBank/DDBJ databases">
        <authorList>
            <person name="Alioto T."/>
            <person name="Alioto T."/>
            <person name="Gomez Garrido J."/>
        </authorList>
    </citation>
    <scope>NUCLEOTIDE SEQUENCE</scope>
</reference>
<feature type="signal peptide" evidence="2">
    <location>
        <begin position="1"/>
        <end position="18"/>
    </location>
</feature>
<keyword evidence="2" id="KW-0732">Signal</keyword>